<dbReference type="InterPro" id="IPR050205">
    <property type="entry name" value="CDPK_Ser/Thr_kinases"/>
</dbReference>
<sequence>MGNRICNCQHQAYNDDKETEVEPRVILFKFDIIQKLREVKSLEELKLTASDFIAFHKGRFLDYYEIGQILGEGAYGQVYECTNKQTKAKRAVKAMLKTGFYNEEERERFQTEVSLLKHMDHPNILKLYEVFQDDARYYVVTEICQGGELFDEIIKRKFFSEKDAADIMTQSLKAIIYCHSNDICHRDLKPENILIESKGSVKVIDFGTAMTFNPQVGMNTMIGTPYYMAPEILKSQRYDEKCDVWSLGVILYCLLTAWLVLADRSVSQEAQDLISKMLILDPNERISAKDAIQHDWFHKESNTKSVDLNHTRESLRNLATFSLVTNEEIQSTREIFQELDTNNDGKLSRDELIVGYKKIYGEFAEEQVDKILRLADIDGSGEIDYSEWLIATINRKNLVSEDKIKHAFSFFDKDGSGSISVEELKEVLGVKNRLVDDIVWNQLIQEVDTDGNGEIDYDEFKYMMNKLIDGEIQRRFTKARSPSPDIRAPSV</sequence>
<dbReference type="GO" id="GO:0005509">
    <property type="term" value="F:calcium ion binding"/>
    <property type="evidence" value="ECO:0007669"/>
    <property type="project" value="InterPro"/>
</dbReference>
<dbReference type="Pfam" id="PF13499">
    <property type="entry name" value="EF-hand_7"/>
    <property type="match status" value="2"/>
</dbReference>
<feature type="domain" description="Protein kinase" evidence="17">
    <location>
        <begin position="64"/>
        <end position="297"/>
    </location>
</feature>
<evidence type="ECO:0000256" key="10">
    <source>
        <dbReference type="ARBA" id="ARBA00022837"/>
    </source>
</evidence>
<dbReference type="Gene3D" id="1.10.510.10">
    <property type="entry name" value="Transferase(Phosphotransferase) domain 1"/>
    <property type="match status" value="1"/>
</dbReference>
<dbReference type="FunFam" id="1.10.510.10:FF:000571">
    <property type="entry name" value="Maternal embryonic leucine zipper kinase"/>
    <property type="match status" value="1"/>
</dbReference>
<dbReference type="SMART" id="SM00220">
    <property type="entry name" value="S_TKc"/>
    <property type="match status" value="1"/>
</dbReference>
<keyword evidence="7" id="KW-0677">Repeat</keyword>
<feature type="domain" description="EF-hand" evidence="18">
    <location>
        <begin position="363"/>
        <end position="398"/>
    </location>
</feature>
<dbReference type="InterPro" id="IPR011009">
    <property type="entry name" value="Kinase-like_dom_sf"/>
</dbReference>
<comment type="subunit">
    <text evidence="2">Monomer.</text>
</comment>
<gene>
    <name evidence="19" type="primary">Contig13870.g14805</name>
    <name evidence="19" type="ORF">STYLEM_5894</name>
</gene>
<dbReference type="FunFam" id="1.10.238.10:FF:000003">
    <property type="entry name" value="Calmodulin A"/>
    <property type="match status" value="1"/>
</dbReference>
<evidence type="ECO:0000256" key="9">
    <source>
        <dbReference type="ARBA" id="ARBA00022777"/>
    </source>
</evidence>
<dbReference type="GO" id="GO:0004674">
    <property type="term" value="F:protein serine/threonine kinase activity"/>
    <property type="evidence" value="ECO:0007669"/>
    <property type="project" value="UniProtKB-KW"/>
</dbReference>
<comment type="cofactor">
    <cofactor evidence="1">
        <name>Mg(2+)</name>
        <dbReference type="ChEBI" id="CHEBI:18420"/>
    </cofactor>
</comment>
<dbReference type="SUPFAM" id="SSF56112">
    <property type="entry name" value="Protein kinase-like (PK-like)"/>
    <property type="match status" value="1"/>
</dbReference>
<evidence type="ECO:0000256" key="12">
    <source>
        <dbReference type="ARBA" id="ARBA00024334"/>
    </source>
</evidence>
<evidence type="ECO:0000256" key="6">
    <source>
        <dbReference type="ARBA" id="ARBA00022723"/>
    </source>
</evidence>
<keyword evidence="8 15" id="KW-0547">Nucleotide-binding</keyword>
<evidence type="ECO:0000256" key="11">
    <source>
        <dbReference type="ARBA" id="ARBA00022840"/>
    </source>
</evidence>
<evidence type="ECO:0000256" key="4">
    <source>
        <dbReference type="ARBA" id="ARBA00022527"/>
    </source>
</evidence>
<organism evidence="19 20">
    <name type="scientific">Stylonychia lemnae</name>
    <name type="common">Ciliate</name>
    <dbReference type="NCBI Taxonomy" id="5949"/>
    <lineage>
        <taxon>Eukaryota</taxon>
        <taxon>Sar</taxon>
        <taxon>Alveolata</taxon>
        <taxon>Ciliophora</taxon>
        <taxon>Intramacronucleata</taxon>
        <taxon>Spirotrichea</taxon>
        <taxon>Stichotrichia</taxon>
        <taxon>Sporadotrichida</taxon>
        <taxon>Oxytrichidae</taxon>
        <taxon>Stylonychinae</taxon>
        <taxon>Stylonychia</taxon>
    </lineage>
</organism>
<dbReference type="PROSITE" id="PS50011">
    <property type="entry name" value="PROTEIN_KINASE_DOM"/>
    <property type="match status" value="1"/>
</dbReference>
<dbReference type="FunFam" id="3.30.200.20:FF:000315">
    <property type="entry name" value="Calcium-dependent protein kinase 3"/>
    <property type="match status" value="1"/>
</dbReference>
<accession>A0A078A4Z8</accession>
<dbReference type="PANTHER" id="PTHR24349">
    <property type="entry name" value="SERINE/THREONINE-PROTEIN KINASE"/>
    <property type="match status" value="1"/>
</dbReference>
<name>A0A078A4Z8_STYLE</name>
<dbReference type="SMART" id="SM00054">
    <property type="entry name" value="EFh"/>
    <property type="match status" value="4"/>
</dbReference>
<feature type="domain" description="EF-hand" evidence="18">
    <location>
        <begin position="399"/>
        <end position="434"/>
    </location>
</feature>
<dbReference type="InParanoid" id="A0A078A4Z8"/>
<evidence type="ECO:0000313" key="20">
    <source>
        <dbReference type="Proteomes" id="UP000039865"/>
    </source>
</evidence>
<feature type="domain" description="EF-hand" evidence="18">
    <location>
        <begin position="435"/>
        <end position="470"/>
    </location>
</feature>
<dbReference type="EC" id="2.7.11.1" evidence="3"/>
<evidence type="ECO:0000259" key="18">
    <source>
        <dbReference type="PROSITE" id="PS50222"/>
    </source>
</evidence>
<dbReference type="GO" id="GO:0005524">
    <property type="term" value="F:ATP binding"/>
    <property type="evidence" value="ECO:0007669"/>
    <property type="project" value="UniProtKB-UniRule"/>
</dbReference>
<evidence type="ECO:0000256" key="16">
    <source>
        <dbReference type="RuleBase" id="RU000304"/>
    </source>
</evidence>
<dbReference type="Gene3D" id="3.30.200.20">
    <property type="entry name" value="Phosphorylase Kinase, domain 1"/>
    <property type="match status" value="1"/>
</dbReference>
<evidence type="ECO:0000256" key="15">
    <source>
        <dbReference type="PROSITE-ProRule" id="PRU10141"/>
    </source>
</evidence>
<evidence type="ECO:0000256" key="14">
    <source>
        <dbReference type="ARBA" id="ARBA00048679"/>
    </source>
</evidence>
<dbReference type="EMBL" id="CCKQ01005676">
    <property type="protein sequence ID" value="CDW76929.1"/>
    <property type="molecule type" value="Genomic_DNA"/>
</dbReference>
<reference evidence="19 20" key="1">
    <citation type="submission" date="2014-06" db="EMBL/GenBank/DDBJ databases">
        <authorList>
            <person name="Swart Estienne"/>
        </authorList>
    </citation>
    <scope>NUCLEOTIDE SEQUENCE [LARGE SCALE GENOMIC DNA]</scope>
    <source>
        <strain evidence="19 20">130c</strain>
    </source>
</reference>
<dbReference type="OMA" id="IMRCLPK"/>
<keyword evidence="10" id="KW-0106">Calcium</keyword>
<dbReference type="Gene3D" id="1.10.238.10">
    <property type="entry name" value="EF-hand"/>
    <property type="match status" value="2"/>
</dbReference>
<dbReference type="CDD" id="cd05117">
    <property type="entry name" value="STKc_CAMK"/>
    <property type="match status" value="1"/>
</dbReference>
<comment type="catalytic activity">
    <reaction evidence="14">
        <text>L-seryl-[protein] + ATP = O-phospho-L-seryl-[protein] + ADP + H(+)</text>
        <dbReference type="Rhea" id="RHEA:17989"/>
        <dbReference type="Rhea" id="RHEA-COMP:9863"/>
        <dbReference type="Rhea" id="RHEA-COMP:11604"/>
        <dbReference type="ChEBI" id="CHEBI:15378"/>
        <dbReference type="ChEBI" id="CHEBI:29999"/>
        <dbReference type="ChEBI" id="CHEBI:30616"/>
        <dbReference type="ChEBI" id="CHEBI:83421"/>
        <dbReference type="ChEBI" id="CHEBI:456216"/>
        <dbReference type="EC" id="2.7.11.1"/>
    </reaction>
</comment>
<evidence type="ECO:0000256" key="5">
    <source>
        <dbReference type="ARBA" id="ARBA00022679"/>
    </source>
</evidence>
<dbReference type="PROSITE" id="PS00107">
    <property type="entry name" value="PROTEIN_KINASE_ATP"/>
    <property type="match status" value="1"/>
</dbReference>
<evidence type="ECO:0000259" key="17">
    <source>
        <dbReference type="PROSITE" id="PS50011"/>
    </source>
</evidence>
<dbReference type="InterPro" id="IPR011992">
    <property type="entry name" value="EF-hand-dom_pair"/>
</dbReference>
<evidence type="ECO:0000256" key="1">
    <source>
        <dbReference type="ARBA" id="ARBA00001946"/>
    </source>
</evidence>
<feature type="domain" description="EF-hand" evidence="18">
    <location>
        <begin position="327"/>
        <end position="362"/>
    </location>
</feature>
<evidence type="ECO:0000256" key="2">
    <source>
        <dbReference type="ARBA" id="ARBA00011245"/>
    </source>
</evidence>
<feature type="binding site" evidence="15">
    <location>
        <position position="93"/>
    </location>
    <ligand>
        <name>ATP</name>
        <dbReference type="ChEBI" id="CHEBI:30616"/>
    </ligand>
</feature>
<comment type="catalytic activity">
    <reaction evidence="13">
        <text>L-threonyl-[protein] + ATP = O-phospho-L-threonyl-[protein] + ADP + H(+)</text>
        <dbReference type="Rhea" id="RHEA:46608"/>
        <dbReference type="Rhea" id="RHEA-COMP:11060"/>
        <dbReference type="Rhea" id="RHEA-COMP:11605"/>
        <dbReference type="ChEBI" id="CHEBI:15378"/>
        <dbReference type="ChEBI" id="CHEBI:30013"/>
        <dbReference type="ChEBI" id="CHEBI:30616"/>
        <dbReference type="ChEBI" id="CHEBI:61977"/>
        <dbReference type="ChEBI" id="CHEBI:456216"/>
        <dbReference type="EC" id="2.7.11.1"/>
    </reaction>
</comment>
<dbReference type="SUPFAM" id="SSF47473">
    <property type="entry name" value="EF-hand"/>
    <property type="match status" value="1"/>
</dbReference>
<keyword evidence="5" id="KW-0808">Transferase</keyword>
<dbReference type="CDD" id="cd00051">
    <property type="entry name" value="EFh"/>
    <property type="match status" value="2"/>
</dbReference>
<evidence type="ECO:0000256" key="3">
    <source>
        <dbReference type="ARBA" id="ARBA00012513"/>
    </source>
</evidence>
<keyword evidence="11 15" id="KW-0067">ATP-binding</keyword>
<dbReference type="PROSITE" id="PS50222">
    <property type="entry name" value="EF_HAND_2"/>
    <property type="match status" value="4"/>
</dbReference>
<evidence type="ECO:0000256" key="7">
    <source>
        <dbReference type="ARBA" id="ARBA00022737"/>
    </source>
</evidence>
<dbReference type="InterPro" id="IPR002048">
    <property type="entry name" value="EF_hand_dom"/>
</dbReference>
<keyword evidence="4 16" id="KW-0723">Serine/threonine-protein kinase</keyword>
<dbReference type="AlphaFoldDB" id="A0A078A4Z8"/>
<dbReference type="PROSITE" id="PS00018">
    <property type="entry name" value="EF_HAND_1"/>
    <property type="match status" value="4"/>
</dbReference>
<protein>
    <recommendedName>
        <fullName evidence="3">non-specific serine/threonine protein kinase</fullName>
        <ecNumber evidence="3">2.7.11.1</ecNumber>
    </recommendedName>
</protein>
<dbReference type="InterPro" id="IPR017441">
    <property type="entry name" value="Protein_kinase_ATP_BS"/>
</dbReference>
<dbReference type="PROSITE" id="PS00108">
    <property type="entry name" value="PROTEIN_KINASE_ST"/>
    <property type="match status" value="1"/>
</dbReference>
<comment type="similarity">
    <text evidence="12">Belongs to the protein kinase superfamily. Ser/Thr protein kinase family. CDPK subfamily.</text>
</comment>
<evidence type="ECO:0000256" key="13">
    <source>
        <dbReference type="ARBA" id="ARBA00047899"/>
    </source>
</evidence>
<proteinExistence type="inferred from homology"/>
<keyword evidence="6" id="KW-0479">Metal-binding</keyword>
<dbReference type="OrthoDB" id="40902at2759"/>
<dbReference type="InterPro" id="IPR018247">
    <property type="entry name" value="EF_Hand_1_Ca_BS"/>
</dbReference>
<evidence type="ECO:0000313" key="19">
    <source>
        <dbReference type="EMBL" id="CDW76929.1"/>
    </source>
</evidence>
<keyword evidence="20" id="KW-1185">Reference proteome</keyword>
<evidence type="ECO:0000256" key="8">
    <source>
        <dbReference type="ARBA" id="ARBA00022741"/>
    </source>
</evidence>
<dbReference type="Pfam" id="PF00069">
    <property type="entry name" value="Pkinase"/>
    <property type="match status" value="1"/>
</dbReference>
<dbReference type="InterPro" id="IPR008271">
    <property type="entry name" value="Ser/Thr_kinase_AS"/>
</dbReference>
<dbReference type="InterPro" id="IPR000719">
    <property type="entry name" value="Prot_kinase_dom"/>
</dbReference>
<keyword evidence="9 19" id="KW-0418">Kinase</keyword>
<dbReference type="Proteomes" id="UP000039865">
    <property type="component" value="Unassembled WGS sequence"/>
</dbReference>